<evidence type="ECO:0000256" key="1">
    <source>
        <dbReference type="SAM" id="MobiDB-lite"/>
    </source>
</evidence>
<keyword evidence="3" id="KW-1185">Reference proteome</keyword>
<feature type="region of interest" description="Disordered" evidence="1">
    <location>
        <begin position="70"/>
        <end position="131"/>
    </location>
</feature>
<accession>A0A9P8M351</accession>
<dbReference type="AlphaFoldDB" id="A0A9P8M351"/>
<evidence type="ECO:0000313" key="2">
    <source>
        <dbReference type="EMBL" id="KAH0592632.1"/>
    </source>
</evidence>
<sequence>MPWRWIPEPLIGFSNELGSSLDVCHLPQRNKNVVHETCHGSIPVARRRRMHTTGAARDDAALLDERIAGHAQEEGSRGGVVFAEPQTAAHRVGGGRQRRPVARRPPPRAQDGRRPEQACWRAESEALSGWA</sequence>
<evidence type="ECO:0000313" key="3">
    <source>
        <dbReference type="Proteomes" id="UP000764110"/>
    </source>
</evidence>
<comment type="caution">
    <text evidence="2">The sequence shown here is derived from an EMBL/GenBank/DDBJ whole genome shotgun (WGS) entry which is preliminary data.</text>
</comment>
<reference evidence="2 3" key="1">
    <citation type="submission" date="2020-07" db="EMBL/GenBank/DDBJ databases">
        <title>Metarhizium humberi genome.</title>
        <authorList>
            <person name="Lysoe E."/>
        </authorList>
    </citation>
    <scope>NUCLEOTIDE SEQUENCE [LARGE SCALE GENOMIC DNA]</scope>
    <source>
        <strain evidence="2 3">ESALQ1638</strain>
    </source>
</reference>
<feature type="compositionally biased region" description="Basic residues" evidence="1">
    <location>
        <begin position="96"/>
        <end position="106"/>
    </location>
</feature>
<name>A0A9P8M351_9HYPO</name>
<proteinExistence type="predicted"/>
<gene>
    <name evidence="2" type="ORF">MHUMG1_09623</name>
</gene>
<protein>
    <submittedName>
        <fullName evidence="2">Uncharacterized protein</fullName>
    </submittedName>
</protein>
<organism evidence="2 3">
    <name type="scientific">Metarhizium humberi</name>
    <dbReference type="NCBI Taxonomy" id="2596975"/>
    <lineage>
        <taxon>Eukaryota</taxon>
        <taxon>Fungi</taxon>
        <taxon>Dikarya</taxon>
        <taxon>Ascomycota</taxon>
        <taxon>Pezizomycotina</taxon>
        <taxon>Sordariomycetes</taxon>
        <taxon>Hypocreomycetidae</taxon>
        <taxon>Hypocreales</taxon>
        <taxon>Clavicipitaceae</taxon>
        <taxon>Metarhizium</taxon>
    </lineage>
</organism>
<dbReference type="EMBL" id="JACEFI010000028">
    <property type="protein sequence ID" value="KAH0592632.1"/>
    <property type="molecule type" value="Genomic_DNA"/>
</dbReference>
<dbReference type="Proteomes" id="UP000764110">
    <property type="component" value="Unassembled WGS sequence"/>
</dbReference>